<dbReference type="InterPro" id="IPR028082">
    <property type="entry name" value="Peripla_BP_I"/>
</dbReference>
<dbReference type="PRINTS" id="PR00337">
    <property type="entry name" value="LEUILEVALBP"/>
</dbReference>
<dbReference type="CDD" id="cd06342">
    <property type="entry name" value="PBP1_ABC_LIVBP-like"/>
    <property type="match status" value="1"/>
</dbReference>
<evidence type="ECO:0000256" key="5">
    <source>
        <dbReference type="SAM" id="SignalP"/>
    </source>
</evidence>
<name>A0ABV3PHK6_9HYPH</name>
<dbReference type="InterPro" id="IPR028081">
    <property type="entry name" value="Leu-bd"/>
</dbReference>
<feature type="chain" id="PRO_5045964856" evidence="5">
    <location>
        <begin position="24"/>
        <end position="659"/>
    </location>
</feature>
<keyword evidence="4" id="KW-0029">Amino-acid transport</keyword>
<proteinExistence type="inferred from homology"/>
<reference evidence="7 8" key="1">
    <citation type="submission" date="2024-07" db="EMBL/GenBank/DDBJ databases">
        <title>Description of Labrys sedimenti sp. nov., isolated from a diclofenac-degrading enrichment culture.</title>
        <authorList>
            <person name="Tancsics A."/>
            <person name="Csepanyi A."/>
        </authorList>
    </citation>
    <scope>NUCLEOTIDE SEQUENCE [LARGE SCALE GENOMIC DNA]</scope>
    <source>
        <strain evidence="7 8">LMG 23578</strain>
    </source>
</reference>
<sequence length="659" mass="70000">MRMAWLTCLLLAIGLSTGTPAGAQIKLGVAGPMTGPNAVFGEQMRKGAEAAAAAINAKGGIAGQQVEIVVADDVSDPRQGVAAANKLADQGIKLVVGHFNSGVTIPASEIYAERGMIMISPSATNPKVTERGLWNVFRVTGRDDRQGGVWADYAARNFKGKRVAILHDKTPYGQGLAASARDAFAQAGFKPVLEAGVDVGEKDYSAIVDRLGKARADLLLWGGLYTEAALILRQLRQRGLKTVLFSGDGLIGSDFPALGGDAVIGTLMTFPPPHGQNPAAADIIRVEPSLAEGYGLYAYAAIQVFQQAAARAQTLDPRRLAEAMHAGKPFRTVLGDIAFDAKGDRTTPDLIVYRWQKGADGTITYQPAEPQASMMVTADASPDNAGGTIETAQDTSKPAFAVDTAPIAKTVPVTKSAPVIDTTGPAPRRVALVIGNSAYRSVSQLPNTLRDADLIGQALRQTGVDDVTIAHDLDRAGMIAALKAFARKADQSDWAVIYYAGHGIEVDNKNYLIPLDAVLESDRDVPDEAVPLERVMSTLDGARKLKLVVLDACRNNPFIAQMKRSVASRSIDRGLSRVEPAGATLVVYSAKEGTTAADGDQANSPFALSLARRLVEPGVEINKIFRFVRQDVLDVTGNRQEPYVYGSLPPADFFFVAPQ</sequence>
<gene>
    <name evidence="7" type="ORF">ABXS05_06210</name>
</gene>
<dbReference type="InterPro" id="IPR029030">
    <property type="entry name" value="Caspase-like_dom_sf"/>
</dbReference>
<dbReference type="InterPro" id="IPR001309">
    <property type="entry name" value="Pept_C14_p20"/>
</dbReference>
<dbReference type="Gene3D" id="3.40.50.1460">
    <property type="match status" value="1"/>
</dbReference>
<keyword evidence="8" id="KW-1185">Reference proteome</keyword>
<evidence type="ECO:0000259" key="6">
    <source>
        <dbReference type="PROSITE" id="PS50208"/>
    </source>
</evidence>
<dbReference type="RefSeq" id="WP_367623275.1">
    <property type="nucleotide sequence ID" value="NZ_JBFNQD010000001.1"/>
</dbReference>
<comment type="caution">
    <text evidence="7">The sequence shown here is derived from an EMBL/GenBank/DDBJ whole genome shotgun (WGS) entry which is preliminary data.</text>
</comment>
<dbReference type="PROSITE" id="PS50208">
    <property type="entry name" value="CASPASE_P20"/>
    <property type="match status" value="1"/>
</dbReference>
<evidence type="ECO:0000256" key="2">
    <source>
        <dbReference type="ARBA" id="ARBA00022448"/>
    </source>
</evidence>
<evidence type="ECO:0000313" key="7">
    <source>
        <dbReference type="EMBL" id="MEW9305120.1"/>
    </source>
</evidence>
<dbReference type="SUPFAM" id="SSF53822">
    <property type="entry name" value="Periplasmic binding protein-like I"/>
    <property type="match status" value="1"/>
</dbReference>
<dbReference type="InterPro" id="IPR011600">
    <property type="entry name" value="Pept_C14_caspase"/>
</dbReference>
<accession>A0ABV3PHK6</accession>
<feature type="signal peptide" evidence="5">
    <location>
        <begin position="1"/>
        <end position="23"/>
    </location>
</feature>
<dbReference type="InterPro" id="IPR000709">
    <property type="entry name" value="Leu_Ile_Val-bd"/>
</dbReference>
<keyword evidence="3 5" id="KW-0732">Signal</keyword>
<dbReference type="EMBL" id="JBFNQD010000001">
    <property type="protein sequence ID" value="MEW9305120.1"/>
    <property type="molecule type" value="Genomic_DNA"/>
</dbReference>
<dbReference type="SUPFAM" id="SSF52129">
    <property type="entry name" value="Caspase-like"/>
    <property type="match status" value="1"/>
</dbReference>
<evidence type="ECO:0000256" key="3">
    <source>
        <dbReference type="ARBA" id="ARBA00022729"/>
    </source>
</evidence>
<dbReference type="Proteomes" id="UP001555786">
    <property type="component" value="Unassembled WGS sequence"/>
</dbReference>
<dbReference type="Pfam" id="PF13458">
    <property type="entry name" value="Peripla_BP_6"/>
    <property type="match status" value="1"/>
</dbReference>
<dbReference type="PANTHER" id="PTHR47151">
    <property type="entry name" value="LEU/ILE/VAL-BINDING ABC TRANSPORTER SUBUNIT"/>
    <property type="match status" value="1"/>
</dbReference>
<comment type="similarity">
    <text evidence="1">Belongs to the leucine-binding protein family.</text>
</comment>
<evidence type="ECO:0000313" key="8">
    <source>
        <dbReference type="Proteomes" id="UP001555786"/>
    </source>
</evidence>
<keyword evidence="2" id="KW-0813">Transport</keyword>
<dbReference type="PANTHER" id="PTHR47151:SF2">
    <property type="entry name" value="AMINO ACID BINDING PROTEIN"/>
    <property type="match status" value="1"/>
</dbReference>
<dbReference type="Gene3D" id="3.40.50.2300">
    <property type="match status" value="2"/>
</dbReference>
<evidence type="ECO:0000256" key="4">
    <source>
        <dbReference type="ARBA" id="ARBA00022970"/>
    </source>
</evidence>
<evidence type="ECO:0000256" key="1">
    <source>
        <dbReference type="ARBA" id="ARBA00010062"/>
    </source>
</evidence>
<feature type="domain" description="Caspase family p20" evidence="6">
    <location>
        <begin position="427"/>
        <end position="557"/>
    </location>
</feature>
<protein>
    <submittedName>
        <fullName evidence="7">ABC transporter substrate-binding protein</fullName>
    </submittedName>
</protein>
<dbReference type="Pfam" id="PF00656">
    <property type="entry name" value="Peptidase_C14"/>
    <property type="match status" value="1"/>
</dbReference>
<organism evidence="7 8">
    <name type="scientific">Labrys neptuniae</name>
    <dbReference type="NCBI Taxonomy" id="376174"/>
    <lineage>
        <taxon>Bacteria</taxon>
        <taxon>Pseudomonadati</taxon>
        <taxon>Pseudomonadota</taxon>
        <taxon>Alphaproteobacteria</taxon>
        <taxon>Hyphomicrobiales</taxon>
        <taxon>Xanthobacteraceae</taxon>
        <taxon>Labrys</taxon>
    </lineage>
</organism>